<evidence type="ECO:0000313" key="9">
    <source>
        <dbReference type="Proteomes" id="UP000004994"/>
    </source>
</evidence>
<dbReference type="PANTHER" id="PTHR46481">
    <property type="entry name" value="ZINC FINGER BED DOMAIN-CONTAINING PROTEIN 4"/>
    <property type="match status" value="1"/>
</dbReference>
<dbReference type="InParanoid" id="A0A3Q7I424"/>
<keyword evidence="4" id="KW-0804">Transcription</keyword>
<dbReference type="Proteomes" id="UP000004994">
    <property type="component" value="Chromosome 9"/>
</dbReference>
<accession>A0A3Q7I424</accession>
<evidence type="ECO:0000256" key="3">
    <source>
        <dbReference type="ARBA" id="ARBA00023125"/>
    </source>
</evidence>
<evidence type="ECO:0000256" key="2">
    <source>
        <dbReference type="ARBA" id="ARBA00023015"/>
    </source>
</evidence>
<dbReference type="GO" id="GO:0046983">
    <property type="term" value="F:protein dimerization activity"/>
    <property type="evidence" value="ECO:0007669"/>
    <property type="project" value="InterPro"/>
</dbReference>
<evidence type="ECO:0000256" key="4">
    <source>
        <dbReference type="ARBA" id="ARBA00023163"/>
    </source>
</evidence>
<dbReference type="InterPro" id="IPR052035">
    <property type="entry name" value="ZnF_BED_domain_contain"/>
</dbReference>
<evidence type="ECO:0000313" key="8">
    <source>
        <dbReference type="EnsemblPlants" id="Solyc09g059560.2.1"/>
    </source>
</evidence>
<dbReference type="Pfam" id="PF14372">
    <property type="entry name" value="hAT-like_RNase-H"/>
    <property type="match status" value="1"/>
</dbReference>
<dbReference type="InterPro" id="IPR015300">
    <property type="entry name" value="DNA-bd_pseudobarrel_sf"/>
</dbReference>
<name>A0A3Q7I424_SOLLC</name>
<dbReference type="Gramene" id="Solyc09g059560.2.1">
    <property type="protein sequence ID" value="Solyc09g059560.2.1"/>
    <property type="gene ID" value="Solyc09g059560.2"/>
</dbReference>
<keyword evidence="2" id="KW-0805">Transcription regulation</keyword>
<evidence type="ECO:0000256" key="6">
    <source>
        <dbReference type="SAM" id="MobiDB-lite"/>
    </source>
</evidence>
<sequence length="872" mass="98772">MVIIDELPFRFVEKEGFKRFMKVAQPCFHIPSRTTVTRDCFNLFDEEKHKLMVVFKGTKQRVSLTTDTWTSIQRINYMVVTAHWIDKNWTLHKRIINFCPITSHRGEDLGKSISKCLHEWGLHHIFTVTVDNAGSNSVAITELSKQMYLLNELGKQWKKFQECCEDENLAKKSLCLDVPTRWNSTYMMLKRYADRDIGLTLHLKFVDMVDKNSTGTLLSSDWEGVKRITKFLEMFFNLTLKISGSRYVTSNLHFVEICQVGVYLNQLISNEDHVLAKMAENMKEKFDKYWGDTEKINKMVFIPCVLGPRHKFITLGFALRKMFGEKGAALEISVRTYMESLFNEYTKLVDSDKNGQFSSTEVDTSDSRSVDSRSGGEFGNFFEELQKHTSEKGGASSKSELVKYLDEEIEVGKSDFDVLLWWKVNSPRFPILSEMARDVLSIPVSSVASECAFSTGGRILDSFRNNGPTILSSFNSALLEADAEIQEFDCFEDFEVYKIVFQENPIQFFHYTSPEESEKSLLDSSVQEKDSAIATATIDLENSGVVMEMDGFESKKIEALGTKVEKVVEKEGEMMMGNGSKEALKFSAGKINLGMGKPNLVKITKAIKGRAGATRSGANLEMVNLMIELLSGELRLILPERGKNMMIGAEEISGITVSTTKKANTNIIHKRALEQMELAANVVAVTKSLLALVVVSQILKLGNKNLQGNKSIQKGMQWRPKNRGGFIKNVCEMKECDEESDEAVGHVSMLTIREAIIYKKLTKSDLTRSANGLQLPGKEVREKLLPHISAPAALVEAEDLILVDHQGQEWNMLLVRQNEDLYFLKGHWYDYADVYNLAVSDTIVIERIMKQQVKERRSPLGHNLSSQFNMTD</sequence>
<comment type="subcellular location">
    <subcellularLocation>
        <location evidence="1">Nucleus</location>
    </subcellularLocation>
</comment>
<dbReference type="PaxDb" id="4081-Solyc09g059560.1.1"/>
<dbReference type="AlphaFoldDB" id="A0A3Q7I424"/>
<feature type="region of interest" description="Disordered" evidence="6">
    <location>
        <begin position="355"/>
        <end position="374"/>
    </location>
</feature>
<feature type="domain" description="TF-B3" evidence="7">
    <location>
        <begin position="758"/>
        <end position="859"/>
    </location>
</feature>
<reference evidence="8" key="1">
    <citation type="journal article" date="2012" name="Nature">
        <title>The tomato genome sequence provides insights into fleshy fruit evolution.</title>
        <authorList>
            <consortium name="Tomato Genome Consortium"/>
        </authorList>
    </citation>
    <scope>NUCLEOTIDE SEQUENCE [LARGE SCALE GENOMIC DNA]</scope>
    <source>
        <strain evidence="8">cv. Heinz 1706</strain>
    </source>
</reference>
<dbReference type="InterPro" id="IPR003340">
    <property type="entry name" value="B3_DNA-bd"/>
</dbReference>
<dbReference type="InterPro" id="IPR012337">
    <property type="entry name" value="RNaseH-like_sf"/>
</dbReference>
<reference evidence="8" key="2">
    <citation type="submission" date="2019-01" db="UniProtKB">
        <authorList>
            <consortium name="EnsemblPlants"/>
        </authorList>
    </citation>
    <scope>IDENTIFICATION</scope>
    <source>
        <strain evidence="8">cv. Heinz 1706</strain>
    </source>
</reference>
<dbReference type="InterPro" id="IPR008906">
    <property type="entry name" value="HATC_C_dom"/>
</dbReference>
<dbReference type="EnsemblPlants" id="Solyc09g059560.2.1">
    <property type="protein sequence ID" value="Solyc09g059560.2.1"/>
    <property type="gene ID" value="Solyc09g059560.2"/>
</dbReference>
<dbReference type="PANTHER" id="PTHR46481:SF3">
    <property type="entry name" value="HAT-LIKE TRANSPOSASE RNASE-H FOLD DOMAIN-CONTAINING PROTEIN"/>
    <property type="match status" value="1"/>
</dbReference>
<dbReference type="PROSITE" id="PS50863">
    <property type="entry name" value="B3"/>
    <property type="match status" value="1"/>
</dbReference>
<evidence type="ECO:0000259" key="7">
    <source>
        <dbReference type="PROSITE" id="PS50863"/>
    </source>
</evidence>
<dbReference type="STRING" id="4081.A0A3Q7I424"/>
<dbReference type="GO" id="GO:0005634">
    <property type="term" value="C:nucleus"/>
    <property type="evidence" value="ECO:0007669"/>
    <property type="project" value="UniProtKB-SubCell"/>
</dbReference>
<dbReference type="SUPFAM" id="SSF101936">
    <property type="entry name" value="DNA-binding pseudobarrel domain"/>
    <property type="match status" value="1"/>
</dbReference>
<dbReference type="Pfam" id="PF05699">
    <property type="entry name" value="Dimer_Tnp_hAT"/>
    <property type="match status" value="1"/>
</dbReference>
<evidence type="ECO:0000256" key="1">
    <source>
        <dbReference type="ARBA" id="ARBA00004123"/>
    </source>
</evidence>
<keyword evidence="9" id="KW-1185">Reference proteome</keyword>
<protein>
    <recommendedName>
        <fullName evidence="7">TF-B3 domain-containing protein</fullName>
    </recommendedName>
</protein>
<organism evidence="8">
    <name type="scientific">Solanum lycopersicum</name>
    <name type="common">Tomato</name>
    <name type="synonym">Lycopersicon esculentum</name>
    <dbReference type="NCBI Taxonomy" id="4081"/>
    <lineage>
        <taxon>Eukaryota</taxon>
        <taxon>Viridiplantae</taxon>
        <taxon>Streptophyta</taxon>
        <taxon>Embryophyta</taxon>
        <taxon>Tracheophyta</taxon>
        <taxon>Spermatophyta</taxon>
        <taxon>Magnoliopsida</taxon>
        <taxon>eudicotyledons</taxon>
        <taxon>Gunneridae</taxon>
        <taxon>Pentapetalae</taxon>
        <taxon>asterids</taxon>
        <taxon>lamiids</taxon>
        <taxon>Solanales</taxon>
        <taxon>Solanaceae</taxon>
        <taxon>Solanoideae</taxon>
        <taxon>Solaneae</taxon>
        <taxon>Solanum</taxon>
        <taxon>Solanum subgen. Lycopersicon</taxon>
    </lineage>
</organism>
<evidence type="ECO:0000256" key="5">
    <source>
        <dbReference type="ARBA" id="ARBA00023242"/>
    </source>
</evidence>
<keyword evidence="5" id="KW-0539">Nucleus</keyword>
<keyword evidence="3" id="KW-0238">DNA-binding</keyword>
<dbReference type="GO" id="GO:0003677">
    <property type="term" value="F:DNA binding"/>
    <property type="evidence" value="ECO:0007669"/>
    <property type="project" value="UniProtKB-KW"/>
</dbReference>
<dbReference type="CDD" id="cd10017">
    <property type="entry name" value="B3_DNA"/>
    <property type="match status" value="1"/>
</dbReference>
<dbReference type="SUPFAM" id="SSF53098">
    <property type="entry name" value="Ribonuclease H-like"/>
    <property type="match status" value="1"/>
</dbReference>
<dbReference type="InterPro" id="IPR025525">
    <property type="entry name" value="hAT-like_transposase_RNase-H"/>
</dbReference>
<dbReference type="SUPFAM" id="SSF140996">
    <property type="entry name" value="Hermes dimerisation domain"/>
    <property type="match status" value="1"/>
</dbReference>
<dbReference type="Gene3D" id="2.40.330.10">
    <property type="entry name" value="DNA-binding pseudobarrel domain"/>
    <property type="match status" value="1"/>
</dbReference>
<proteinExistence type="predicted"/>